<evidence type="ECO:0000256" key="4">
    <source>
        <dbReference type="ARBA" id="ARBA00022840"/>
    </source>
</evidence>
<comment type="similarity">
    <text evidence="1">Belongs to the protein kinase superfamily. ADCK protein kinase family.</text>
</comment>
<evidence type="ECO:0000313" key="7">
    <source>
        <dbReference type="Proteomes" id="UP000075420"/>
    </source>
</evidence>
<keyword evidence="4" id="KW-0067">ATP-binding</keyword>
<dbReference type="Pfam" id="PF03109">
    <property type="entry name" value="ABC1"/>
    <property type="match status" value="1"/>
</dbReference>
<dbReference type="PANTHER" id="PTHR43851">
    <property type="match status" value="1"/>
</dbReference>
<accession>A0A150PIE2</accession>
<evidence type="ECO:0000256" key="2">
    <source>
        <dbReference type="ARBA" id="ARBA00022679"/>
    </source>
</evidence>
<keyword evidence="2" id="KW-0808">Transferase</keyword>
<dbReference type="Proteomes" id="UP000075420">
    <property type="component" value="Unassembled WGS sequence"/>
</dbReference>
<dbReference type="CDD" id="cd13970">
    <property type="entry name" value="ABC1_ADCK3"/>
    <property type="match status" value="1"/>
</dbReference>
<name>A0A150PIE2_SORCE</name>
<gene>
    <name evidence="6" type="ORF">BE08_04850</name>
</gene>
<dbReference type="InterPro" id="IPR004147">
    <property type="entry name" value="ABC1_dom"/>
</dbReference>
<feature type="domain" description="Protein kinase" evidence="5">
    <location>
        <begin position="137"/>
        <end position="463"/>
    </location>
</feature>
<evidence type="ECO:0000256" key="1">
    <source>
        <dbReference type="ARBA" id="ARBA00009670"/>
    </source>
</evidence>
<comment type="caution">
    <text evidence="6">The sequence shown here is derived from an EMBL/GenBank/DDBJ whole genome shotgun (WGS) entry which is preliminary data.</text>
</comment>
<protein>
    <submittedName>
        <fullName evidence="6">ABC transporter</fullName>
    </submittedName>
</protein>
<sequence length="463" mass="52237">MADDQPRDKPPTSKLGRLARLAGLAPRTIPFAIEGAKRALGAPRTEEEEAEARRRMAQEVKKTAEAMLKTLGEMKGLPLKFGQMASYIDGLAPPGYEEKFQAALKKLLDKAPPLSPEAAEQMVVQELGAPPHEVFAAWEREPFAAASIGQVHRATTKSSERVAVKVQYPGMDRAIENDLKSISMLETMMAPIAKKLHARQTVDELRKVFLSELDYAREAEMADLFRRINAGDEDISIPRIHHSLTTRRVLTLELVDGMSYAEFCERGSQEAKDRAGLAIWRFTFRSMLRYGWLYADPHPGNYRFHEDGRVTILDFGCVKELPPDLVAGMKRYMRAAMDADWKEFDRACVEVLGYDPNDESWDLYRSYTMELMVPLCAQGTWKCSPEKARETVAYLTRGIRGLAFKQGEKVPTIPHVPKMPQDFTFVNRLQWGLASVLAGLRTEASFRRASEPWVRDGVYPVPD</sequence>
<dbReference type="AlphaFoldDB" id="A0A150PIE2"/>
<dbReference type="GO" id="GO:0006744">
    <property type="term" value="P:ubiquinone biosynthetic process"/>
    <property type="evidence" value="ECO:0007669"/>
    <property type="project" value="TreeGrafter"/>
</dbReference>
<evidence type="ECO:0000256" key="3">
    <source>
        <dbReference type="ARBA" id="ARBA00022741"/>
    </source>
</evidence>
<proteinExistence type="inferred from homology"/>
<keyword evidence="3" id="KW-0547">Nucleotide-binding</keyword>
<dbReference type="PANTHER" id="PTHR43851:SF3">
    <property type="entry name" value="COENZYME Q8"/>
    <property type="match status" value="1"/>
</dbReference>
<dbReference type="InterPro" id="IPR011009">
    <property type="entry name" value="Kinase-like_dom_sf"/>
</dbReference>
<dbReference type="InterPro" id="IPR034646">
    <property type="entry name" value="ADCK3_dom"/>
</dbReference>
<dbReference type="GO" id="GO:0004672">
    <property type="term" value="F:protein kinase activity"/>
    <property type="evidence" value="ECO:0007669"/>
    <property type="project" value="InterPro"/>
</dbReference>
<evidence type="ECO:0000313" key="6">
    <source>
        <dbReference type="EMBL" id="KYF55198.1"/>
    </source>
</evidence>
<dbReference type="InterPro" id="IPR000719">
    <property type="entry name" value="Prot_kinase_dom"/>
</dbReference>
<dbReference type="EMBL" id="JELY01001602">
    <property type="protein sequence ID" value="KYF55198.1"/>
    <property type="molecule type" value="Genomic_DNA"/>
</dbReference>
<reference evidence="6 7" key="1">
    <citation type="submission" date="2014-02" db="EMBL/GenBank/DDBJ databases">
        <title>The small core and large imbalanced accessory genome model reveals a collaborative survival strategy of Sorangium cellulosum strains in nature.</title>
        <authorList>
            <person name="Han K."/>
            <person name="Peng R."/>
            <person name="Blom J."/>
            <person name="Li Y.-Z."/>
        </authorList>
    </citation>
    <scope>NUCLEOTIDE SEQUENCE [LARGE SCALE GENOMIC DNA]</scope>
    <source>
        <strain evidence="6 7">So0157-25</strain>
    </source>
</reference>
<dbReference type="InterPro" id="IPR051409">
    <property type="entry name" value="Atypical_kinase_ADCK"/>
</dbReference>
<organism evidence="6 7">
    <name type="scientific">Sorangium cellulosum</name>
    <name type="common">Polyangium cellulosum</name>
    <dbReference type="NCBI Taxonomy" id="56"/>
    <lineage>
        <taxon>Bacteria</taxon>
        <taxon>Pseudomonadati</taxon>
        <taxon>Myxococcota</taxon>
        <taxon>Polyangia</taxon>
        <taxon>Polyangiales</taxon>
        <taxon>Polyangiaceae</taxon>
        <taxon>Sorangium</taxon>
    </lineage>
</organism>
<dbReference type="PROSITE" id="PS50011">
    <property type="entry name" value="PROTEIN_KINASE_DOM"/>
    <property type="match status" value="1"/>
</dbReference>
<dbReference type="SUPFAM" id="SSF56112">
    <property type="entry name" value="Protein kinase-like (PK-like)"/>
    <property type="match status" value="1"/>
</dbReference>
<evidence type="ECO:0000259" key="5">
    <source>
        <dbReference type="PROSITE" id="PS50011"/>
    </source>
</evidence>
<dbReference type="GO" id="GO:0005524">
    <property type="term" value="F:ATP binding"/>
    <property type="evidence" value="ECO:0007669"/>
    <property type="project" value="UniProtKB-KW"/>
</dbReference>